<dbReference type="InterPro" id="IPR048764">
    <property type="entry name" value="PylC_N"/>
</dbReference>
<gene>
    <name evidence="4" type="ORF">ATK30_3615</name>
    <name evidence="3" type="ORF">H5411_01785</name>
</gene>
<dbReference type="SUPFAM" id="SSF56059">
    <property type="entry name" value="Glutathione synthetase ATP-binding domain-like"/>
    <property type="match status" value="1"/>
</dbReference>
<sequence length="356" mass="39394">MSSARILITGAGGSAAYNFRDALAVAGNDYQVVGTDVKPFHLELLDVEAKYLVPPVSDPGYADAINRVIEAERIDFVHPQPDVEVGFLAENRDKLNAPTFLPDARAIALCHDKMAFNAHMKANGVSVPEAIKIDSPDDLKGGLEELLKINPRVWLRAIRGAGSRGSLPINSFYQGDAWIDYWRGFRGLDYGDFMASEYLPGEEFAWQSLWHEGELITSQARSRIEYIFGNLTPSGQSSSPSVAKTVNRDDVNKIGESAVRAVSDKPHGVFCVDMKENAAGVPMVTEINVGRFFTTSNFFAHAGLNMPDMYVQLGLGNELTERPAVYNPLPDDLYWVRMIDMGYRLVKEGEWASKRI</sequence>
<dbReference type="Gene3D" id="3.40.50.20">
    <property type="match status" value="1"/>
</dbReference>
<feature type="domain" description="ATP-grasp" evidence="2">
    <location>
        <begin position="117"/>
        <end position="315"/>
    </location>
</feature>
<reference evidence="3 6" key="2">
    <citation type="submission" date="2020-08" db="EMBL/GenBank/DDBJ databases">
        <title>Amycolatopsis echigonensis JCM 21831.</title>
        <authorList>
            <person name="Tedsree N."/>
            <person name="Kuncharoen N."/>
            <person name="Likhitwitayawuid K."/>
            <person name="Tanasupawat S."/>
        </authorList>
    </citation>
    <scope>NUCLEOTIDE SEQUENCE [LARGE SCALE GENOMIC DNA]</scope>
    <source>
        <strain evidence="3 6">JCM 21831</strain>
    </source>
</reference>
<evidence type="ECO:0000259" key="2">
    <source>
        <dbReference type="PROSITE" id="PS50975"/>
    </source>
</evidence>
<dbReference type="EMBL" id="JACJHR010000002">
    <property type="protein sequence ID" value="MBB2497868.1"/>
    <property type="molecule type" value="Genomic_DNA"/>
</dbReference>
<accession>A0A2N3WG04</accession>
<dbReference type="OrthoDB" id="24041at2"/>
<dbReference type="PROSITE" id="PS50975">
    <property type="entry name" value="ATP_GRASP"/>
    <property type="match status" value="1"/>
</dbReference>
<dbReference type="InterPro" id="IPR011761">
    <property type="entry name" value="ATP-grasp"/>
</dbReference>
<name>A0A2N3WG04_9PSEU</name>
<dbReference type="Pfam" id="PF21360">
    <property type="entry name" value="PylC-like_N"/>
    <property type="match status" value="1"/>
</dbReference>
<dbReference type="Proteomes" id="UP000550260">
    <property type="component" value="Unassembled WGS sequence"/>
</dbReference>
<proteinExistence type="predicted"/>
<dbReference type="Gene3D" id="3.30.470.20">
    <property type="entry name" value="ATP-grasp fold, B domain"/>
    <property type="match status" value="1"/>
</dbReference>
<dbReference type="GO" id="GO:0046872">
    <property type="term" value="F:metal ion binding"/>
    <property type="evidence" value="ECO:0007669"/>
    <property type="project" value="InterPro"/>
</dbReference>
<evidence type="ECO:0000313" key="5">
    <source>
        <dbReference type="Proteomes" id="UP000233750"/>
    </source>
</evidence>
<dbReference type="EMBL" id="PJMY01000003">
    <property type="protein sequence ID" value="PKV92786.1"/>
    <property type="molecule type" value="Genomic_DNA"/>
</dbReference>
<keyword evidence="1" id="KW-0547">Nucleotide-binding</keyword>
<dbReference type="Proteomes" id="UP000233750">
    <property type="component" value="Unassembled WGS sequence"/>
</dbReference>
<evidence type="ECO:0000313" key="6">
    <source>
        <dbReference type="Proteomes" id="UP000550260"/>
    </source>
</evidence>
<evidence type="ECO:0000313" key="3">
    <source>
        <dbReference type="EMBL" id="MBB2497868.1"/>
    </source>
</evidence>
<protein>
    <submittedName>
        <fullName evidence="4">Carbamoyl-phosphate synthase large subunit</fullName>
    </submittedName>
</protein>
<dbReference type="RefSeq" id="WP_101436533.1">
    <property type="nucleotide sequence ID" value="NZ_JACJHR010000002.1"/>
</dbReference>
<dbReference type="AlphaFoldDB" id="A0A2N3WG04"/>
<comment type="caution">
    <text evidence="4">The sequence shown here is derived from an EMBL/GenBank/DDBJ whole genome shotgun (WGS) entry which is preliminary data.</text>
</comment>
<dbReference type="GO" id="GO:0005524">
    <property type="term" value="F:ATP binding"/>
    <property type="evidence" value="ECO:0007669"/>
    <property type="project" value="UniProtKB-UniRule"/>
</dbReference>
<organism evidence="4 5">
    <name type="scientific">Amycolatopsis echigonensis</name>
    <dbReference type="NCBI Taxonomy" id="2576905"/>
    <lineage>
        <taxon>Bacteria</taxon>
        <taxon>Bacillati</taxon>
        <taxon>Actinomycetota</taxon>
        <taxon>Actinomycetes</taxon>
        <taxon>Pseudonocardiales</taxon>
        <taxon>Pseudonocardiaceae</taxon>
        <taxon>Amycolatopsis</taxon>
    </lineage>
</organism>
<evidence type="ECO:0000313" key="4">
    <source>
        <dbReference type="EMBL" id="PKV92786.1"/>
    </source>
</evidence>
<keyword evidence="1" id="KW-0067">ATP-binding</keyword>
<evidence type="ECO:0000256" key="1">
    <source>
        <dbReference type="PROSITE-ProRule" id="PRU00409"/>
    </source>
</evidence>
<reference evidence="4 5" key="1">
    <citation type="submission" date="2017-12" db="EMBL/GenBank/DDBJ databases">
        <title>Sequencing the genomes of 1000 Actinobacteria strains.</title>
        <authorList>
            <person name="Klenk H.-P."/>
        </authorList>
    </citation>
    <scope>NUCLEOTIDE SEQUENCE [LARGE SCALE GENOMIC DNA]</scope>
    <source>
        <strain evidence="4 5">DSM 45165</strain>
    </source>
</reference>
<keyword evidence="5" id="KW-1185">Reference proteome</keyword>
<accession>A0A8E1T3N7</accession>